<name>A0A8K0NDR5_COCNU</name>
<protein>
    <submittedName>
        <fullName evidence="1">Putative Amidase 1</fullName>
    </submittedName>
</protein>
<dbReference type="PANTHER" id="PTHR46310:SF7">
    <property type="entry name" value="AMIDASE 1"/>
    <property type="match status" value="1"/>
</dbReference>
<keyword evidence="2" id="KW-1185">Reference proteome</keyword>
<dbReference type="InterPro" id="IPR036928">
    <property type="entry name" value="AS_sf"/>
</dbReference>
<dbReference type="AlphaFoldDB" id="A0A8K0NDR5"/>
<comment type="caution">
    <text evidence="1">The sequence shown here is derived from an EMBL/GenBank/DDBJ whole genome shotgun (WGS) entry which is preliminary data.</text>
</comment>
<gene>
    <name evidence="1" type="ORF">COCNU_16G001260</name>
</gene>
<organism evidence="1 2">
    <name type="scientific">Cocos nucifera</name>
    <name type="common">Coconut palm</name>
    <dbReference type="NCBI Taxonomy" id="13894"/>
    <lineage>
        <taxon>Eukaryota</taxon>
        <taxon>Viridiplantae</taxon>
        <taxon>Streptophyta</taxon>
        <taxon>Embryophyta</taxon>
        <taxon>Tracheophyta</taxon>
        <taxon>Spermatophyta</taxon>
        <taxon>Magnoliopsida</taxon>
        <taxon>Liliopsida</taxon>
        <taxon>Arecaceae</taxon>
        <taxon>Arecoideae</taxon>
        <taxon>Cocoseae</taxon>
        <taxon>Attaleinae</taxon>
        <taxon>Cocos</taxon>
    </lineage>
</organism>
<accession>A0A8K0NDR5</accession>
<dbReference type="OrthoDB" id="245563at2759"/>
<dbReference type="PANTHER" id="PTHR46310">
    <property type="entry name" value="AMIDASE 1"/>
    <property type="match status" value="1"/>
</dbReference>
<evidence type="ECO:0000313" key="1">
    <source>
        <dbReference type="EMBL" id="KAG1371032.1"/>
    </source>
</evidence>
<proteinExistence type="predicted"/>
<dbReference type="Proteomes" id="UP000797356">
    <property type="component" value="Chromosome 16"/>
</dbReference>
<dbReference type="Gene3D" id="3.90.1300.10">
    <property type="entry name" value="Amidase signature (AS) domain"/>
    <property type="match status" value="1"/>
</dbReference>
<reference evidence="1" key="2">
    <citation type="submission" date="2019-07" db="EMBL/GenBank/DDBJ databases">
        <authorList>
            <person name="Yang Y."/>
            <person name="Bocs S."/>
            <person name="Baudouin L."/>
        </authorList>
    </citation>
    <scope>NUCLEOTIDE SEQUENCE</scope>
    <source>
        <tissue evidence="1">Spear leaf of Hainan Tall coconut</tissue>
    </source>
</reference>
<dbReference type="SUPFAM" id="SSF75304">
    <property type="entry name" value="Amidase signature (AS) enzymes"/>
    <property type="match status" value="1"/>
</dbReference>
<sequence length="119" mass="13028">MEVKGDDDYGAFIERFELHPPPHSPPHQPLQGLTFAVKDMFMTFASNYIVLFSSFCNNYSLFAKELRYDISGRVTGFGNPDWARTHAPATSTSPVVLAAIDAGAICVGTTVMDEMAYGS</sequence>
<evidence type="ECO:0000313" key="2">
    <source>
        <dbReference type="Proteomes" id="UP000797356"/>
    </source>
</evidence>
<dbReference type="EMBL" id="CM017887">
    <property type="protein sequence ID" value="KAG1371032.1"/>
    <property type="molecule type" value="Genomic_DNA"/>
</dbReference>
<reference evidence="1" key="1">
    <citation type="journal article" date="2017" name="Gigascience">
        <title>The genome draft of coconut (Cocos nucifera).</title>
        <authorList>
            <person name="Xiao Y."/>
            <person name="Xu P."/>
            <person name="Fan H."/>
            <person name="Baudouin L."/>
            <person name="Xia W."/>
            <person name="Bocs S."/>
            <person name="Xu J."/>
            <person name="Li Q."/>
            <person name="Guo A."/>
            <person name="Zhou L."/>
            <person name="Li J."/>
            <person name="Wu Y."/>
            <person name="Ma Z."/>
            <person name="Armero A."/>
            <person name="Issali A.E."/>
            <person name="Liu N."/>
            <person name="Peng M."/>
            <person name="Yang Y."/>
        </authorList>
    </citation>
    <scope>NUCLEOTIDE SEQUENCE</scope>
    <source>
        <tissue evidence="1">Spear leaf of Hainan Tall coconut</tissue>
    </source>
</reference>